<comment type="caution">
    <text evidence="2">The sequence shown here is derived from an EMBL/GenBank/DDBJ whole genome shotgun (WGS) entry which is preliminary data.</text>
</comment>
<reference evidence="2 3" key="1">
    <citation type="submission" date="2019-07" db="EMBL/GenBank/DDBJ databases">
        <title>Chromosome genome assembly for large yellow croaker.</title>
        <authorList>
            <person name="Xiao S."/>
        </authorList>
    </citation>
    <scope>NUCLEOTIDE SEQUENCE [LARGE SCALE GENOMIC DNA]</scope>
    <source>
        <strain evidence="2">JMULYC20181020</strain>
        <tissue evidence="2">Muscle</tissue>
    </source>
</reference>
<dbReference type="GO" id="GO:0005654">
    <property type="term" value="C:nucleoplasm"/>
    <property type="evidence" value="ECO:0007669"/>
    <property type="project" value="TreeGrafter"/>
</dbReference>
<feature type="region of interest" description="Disordered" evidence="1">
    <location>
        <begin position="186"/>
        <end position="234"/>
    </location>
</feature>
<evidence type="ECO:0000313" key="2">
    <source>
        <dbReference type="EMBL" id="KAE8286129.1"/>
    </source>
</evidence>
<feature type="compositionally biased region" description="Low complexity" evidence="1">
    <location>
        <begin position="216"/>
        <end position="229"/>
    </location>
</feature>
<dbReference type="EMBL" id="REGW02000015">
    <property type="protein sequence ID" value="KAE8286129.1"/>
    <property type="molecule type" value="Genomic_DNA"/>
</dbReference>
<evidence type="ECO:0000256" key="1">
    <source>
        <dbReference type="SAM" id="MobiDB-lite"/>
    </source>
</evidence>
<accession>A0A6G0I3S8</accession>
<dbReference type="PANTHER" id="PTHR33775">
    <property type="entry name" value="CARDIAC-ENRICHED FHL2-INTERACTING PROTEIN-RELATED"/>
    <property type="match status" value="1"/>
</dbReference>
<feature type="compositionally biased region" description="Polar residues" evidence="1">
    <location>
        <begin position="192"/>
        <end position="201"/>
    </location>
</feature>
<dbReference type="PANTHER" id="PTHR33775:SF1">
    <property type="entry name" value="PROLINE-RICH BASIC PROTEIN 1"/>
    <property type="match status" value="1"/>
</dbReference>
<dbReference type="AlphaFoldDB" id="A0A6G0I3S8"/>
<organism evidence="2 3">
    <name type="scientific">Larimichthys crocea</name>
    <name type="common">Large yellow croaker</name>
    <name type="synonym">Pseudosciaena crocea</name>
    <dbReference type="NCBI Taxonomy" id="215358"/>
    <lineage>
        <taxon>Eukaryota</taxon>
        <taxon>Metazoa</taxon>
        <taxon>Chordata</taxon>
        <taxon>Craniata</taxon>
        <taxon>Vertebrata</taxon>
        <taxon>Euteleostomi</taxon>
        <taxon>Actinopterygii</taxon>
        <taxon>Neopterygii</taxon>
        <taxon>Teleostei</taxon>
        <taxon>Neoteleostei</taxon>
        <taxon>Acanthomorphata</taxon>
        <taxon>Eupercaria</taxon>
        <taxon>Sciaenidae</taxon>
        <taxon>Larimichthys</taxon>
    </lineage>
</organism>
<name>A0A6G0I3S8_LARCR</name>
<dbReference type="InterPro" id="IPR052303">
    <property type="entry name" value="CEFIP"/>
</dbReference>
<feature type="region of interest" description="Disordered" evidence="1">
    <location>
        <begin position="96"/>
        <end position="165"/>
    </location>
</feature>
<proteinExistence type="predicted"/>
<sequence length="345" mass="39115">MAHHVNRRRTPSPPLTRFTPVHIIAPEKPYRQWQNRRHSPSQVVASPPSGNLKKVVTNRENPNVAPVDNNSQAHWVRQETQLEMEREMQLEVDREVGRERQMDREMRRERKREERLPEKGKGWQGGGSYRGEQVELSFNARNRKGPASRRAAPTSRETRQGLPTVHSYPESLLATRQLQQQQSLLRLASQQDTRGSASSRRLQPPAPHNKSSATGRVSVNRPSRSSSSSMGSELDEADNEVKWFTDSAFSSLSSPEIDYLDMYNSSHRSSTNISQPSTQESPAGVNAAWLAYADFRGSASKLDNDELSFQQPSAYNSDGLDPSRRYEMGSFECVDVAVEREDTRR</sequence>
<feature type="region of interest" description="Disordered" evidence="1">
    <location>
        <begin position="29"/>
        <end position="51"/>
    </location>
</feature>
<keyword evidence="3" id="KW-1185">Reference proteome</keyword>
<dbReference type="Proteomes" id="UP000424527">
    <property type="component" value="Unassembled WGS sequence"/>
</dbReference>
<feature type="compositionally biased region" description="Basic and acidic residues" evidence="1">
    <location>
        <begin position="96"/>
        <end position="121"/>
    </location>
</feature>
<evidence type="ECO:0000313" key="3">
    <source>
        <dbReference type="Proteomes" id="UP000424527"/>
    </source>
</evidence>
<gene>
    <name evidence="2" type="ORF">D5F01_LYC15809</name>
</gene>
<protein>
    <submittedName>
        <fullName evidence="2">Uncharacterized protein</fullName>
    </submittedName>
</protein>